<evidence type="ECO:0000256" key="4">
    <source>
        <dbReference type="ARBA" id="ARBA00022833"/>
    </source>
</evidence>
<evidence type="ECO:0000259" key="6">
    <source>
        <dbReference type="Pfam" id="PF00107"/>
    </source>
</evidence>
<dbReference type="PANTHER" id="PTHR43350">
    <property type="entry name" value="NAD-DEPENDENT ALCOHOL DEHYDROGENASE"/>
    <property type="match status" value="1"/>
</dbReference>
<dbReference type="GO" id="GO:0016491">
    <property type="term" value="F:oxidoreductase activity"/>
    <property type="evidence" value="ECO:0007669"/>
    <property type="project" value="UniProtKB-KW"/>
</dbReference>
<comment type="similarity">
    <text evidence="2">Belongs to the zinc-containing alcohol dehydrogenase family.</text>
</comment>
<dbReference type="InterPro" id="IPR013154">
    <property type="entry name" value="ADH-like_N"/>
</dbReference>
<keyword evidence="3" id="KW-0479">Metal-binding</keyword>
<dbReference type="InterPro" id="IPR011032">
    <property type="entry name" value="GroES-like_sf"/>
</dbReference>
<dbReference type="InterPro" id="IPR036291">
    <property type="entry name" value="NAD(P)-bd_dom_sf"/>
</dbReference>
<dbReference type="InterPro" id="IPR013149">
    <property type="entry name" value="ADH-like_C"/>
</dbReference>
<proteinExistence type="inferred from homology"/>
<dbReference type="PANTHER" id="PTHR43350:SF2">
    <property type="entry name" value="GROES-LIKE ZINC-BINDING ALCOHOL DEHYDROGENASE FAMILY PROTEIN"/>
    <property type="match status" value="1"/>
</dbReference>
<dbReference type="Gene3D" id="3.40.50.720">
    <property type="entry name" value="NAD(P)-binding Rossmann-like Domain"/>
    <property type="match status" value="1"/>
</dbReference>
<evidence type="ECO:0000256" key="5">
    <source>
        <dbReference type="ARBA" id="ARBA00023002"/>
    </source>
</evidence>
<dbReference type="EMBL" id="DSUH01000225">
    <property type="protein sequence ID" value="HGU33102.1"/>
    <property type="molecule type" value="Genomic_DNA"/>
</dbReference>
<dbReference type="SUPFAM" id="SSF50129">
    <property type="entry name" value="GroES-like"/>
    <property type="match status" value="1"/>
</dbReference>
<dbReference type="GO" id="GO:0046872">
    <property type="term" value="F:metal ion binding"/>
    <property type="evidence" value="ECO:0007669"/>
    <property type="project" value="UniProtKB-KW"/>
</dbReference>
<keyword evidence="4" id="KW-0862">Zinc</keyword>
<feature type="domain" description="Alcohol dehydrogenase-like C-terminal" evidence="6">
    <location>
        <begin position="174"/>
        <end position="277"/>
    </location>
</feature>
<comment type="cofactor">
    <cofactor evidence="1">
        <name>Zn(2+)</name>
        <dbReference type="ChEBI" id="CHEBI:29105"/>
    </cofactor>
</comment>
<dbReference type="AlphaFoldDB" id="A0A7C4MMR5"/>
<accession>A0A7C4MMR5</accession>
<comment type="caution">
    <text evidence="8">The sequence shown here is derived from an EMBL/GenBank/DDBJ whole genome shotgun (WGS) entry which is preliminary data.</text>
</comment>
<sequence length="324" mass="35473">MKALWLEKEQLVFRSDVPLPQESGEALLRVRLAGICGTDLELLKGYYPFAGIPGHEFVGEVVALPETVASDQRFKDWIGRRVVGEINVGCGRCSVCRNSMHKHCPDRTVLGILNRNGAFAEYVRLPVENLHPVPDDVPDEAAVFTELLAAALQIQQQVQLRPSDRILLVGAGRLGLLIAQVLRHGGSELRVLARYSEQRRILRSFGIQEIEEDEVGCQRWDVVIEVTGSSQGFDLAVKAIRPQGTLVVKSTYAGALTLDMSRLVVNEVTIVGSRCGPFAPALRLLRAKAVDPVPLIAGTYRLEDGLAAFKAAAQPGMLKVLLRP</sequence>
<dbReference type="Pfam" id="PF00107">
    <property type="entry name" value="ADH_zinc_N"/>
    <property type="match status" value="1"/>
</dbReference>
<dbReference type="Gene3D" id="3.90.180.10">
    <property type="entry name" value="Medium-chain alcohol dehydrogenases, catalytic domain"/>
    <property type="match status" value="1"/>
</dbReference>
<dbReference type="CDD" id="cd08242">
    <property type="entry name" value="MDR_like"/>
    <property type="match status" value="1"/>
</dbReference>
<gene>
    <name evidence="8" type="ORF">ENS29_09630</name>
</gene>
<evidence type="ECO:0000313" key="8">
    <source>
        <dbReference type="EMBL" id="HGU33102.1"/>
    </source>
</evidence>
<protein>
    <submittedName>
        <fullName evidence="8">Alcohol dehydrogenase</fullName>
    </submittedName>
</protein>
<name>A0A7C4MMR5_9BACT</name>
<reference evidence="8" key="1">
    <citation type="journal article" date="2020" name="mSystems">
        <title>Genome- and Community-Level Interaction Insights into Carbon Utilization and Element Cycling Functions of Hydrothermarchaeota in Hydrothermal Sediment.</title>
        <authorList>
            <person name="Zhou Z."/>
            <person name="Liu Y."/>
            <person name="Xu W."/>
            <person name="Pan J."/>
            <person name="Luo Z.H."/>
            <person name="Li M."/>
        </authorList>
    </citation>
    <scope>NUCLEOTIDE SEQUENCE [LARGE SCALE GENOMIC DNA]</scope>
    <source>
        <strain evidence="8">SpSt-477</strain>
    </source>
</reference>
<evidence type="ECO:0000256" key="1">
    <source>
        <dbReference type="ARBA" id="ARBA00001947"/>
    </source>
</evidence>
<evidence type="ECO:0000259" key="7">
    <source>
        <dbReference type="Pfam" id="PF08240"/>
    </source>
</evidence>
<keyword evidence="5" id="KW-0560">Oxidoreductase</keyword>
<organism evidence="8">
    <name type="scientific">Desulfatirhabdium butyrativorans</name>
    <dbReference type="NCBI Taxonomy" id="340467"/>
    <lineage>
        <taxon>Bacteria</taxon>
        <taxon>Pseudomonadati</taxon>
        <taxon>Thermodesulfobacteriota</taxon>
        <taxon>Desulfobacteria</taxon>
        <taxon>Desulfobacterales</taxon>
        <taxon>Desulfatirhabdiaceae</taxon>
        <taxon>Desulfatirhabdium</taxon>
    </lineage>
</organism>
<dbReference type="Pfam" id="PF08240">
    <property type="entry name" value="ADH_N"/>
    <property type="match status" value="1"/>
</dbReference>
<feature type="domain" description="Alcohol dehydrogenase-like N-terminal" evidence="7">
    <location>
        <begin position="23"/>
        <end position="135"/>
    </location>
</feature>
<dbReference type="SUPFAM" id="SSF51735">
    <property type="entry name" value="NAD(P)-binding Rossmann-fold domains"/>
    <property type="match status" value="1"/>
</dbReference>
<evidence type="ECO:0000256" key="3">
    <source>
        <dbReference type="ARBA" id="ARBA00022723"/>
    </source>
</evidence>
<evidence type="ECO:0000256" key="2">
    <source>
        <dbReference type="ARBA" id="ARBA00008072"/>
    </source>
</evidence>